<dbReference type="AlphaFoldDB" id="E3DQ18"/>
<evidence type="ECO:0000256" key="7">
    <source>
        <dbReference type="HAMAP-Rule" id="MF_00258"/>
    </source>
</evidence>
<comment type="pathway">
    <text evidence="7">Cell wall biogenesis; peptidoglycan biosynthesis.</text>
</comment>
<dbReference type="PROSITE" id="PS00924">
    <property type="entry name" value="ASP_GLU_RACEMASE_2"/>
    <property type="match status" value="1"/>
</dbReference>
<dbReference type="GO" id="GO:0009252">
    <property type="term" value="P:peptidoglycan biosynthetic process"/>
    <property type="evidence" value="ECO:0007669"/>
    <property type="project" value="UniProtKB-UniRule"/>
</dbReference>
<feature type="binding site" evidence="7">
    <location>
        <begin position="45"/>
        <end position="46"/>
    </location>
    <ligand>
        <name>substrate</name>
    </ligand>
</feature>
<protein>
    <recommendedName>
        <fullName evidence="2 7">Glutamate racemase</fullName>
        <ecNumber evidence="2 7">5.1.1.3</ecNumber>
    </recommendedName>
</protein>
<comment type="catalytic activity">
    <reaction evidence="1 7">
        <text>L-glutamate = D-glutamate</text>
        <dbReference type="Rhea" id="RHEA:12813"/>
        <dbReference type="ChEBI" id="CHEBI:29985"/>
        <dbReference type="ChEBI" id="CHEBI:29986"/>
        <dbReference type="EC" id="5.1.1.3"/>
    </reaction>
</comment>
<dbReference type="PANTHER" id="PTHR21198:SF2">
    <property type="entry name" value="GLUTAMATE RACEMASE"/>
    <property type="match status" value="1"/>
</dbReference>
<evidence type="ECO:0000256" key="4">
    <source>
        <dbReference type="ARBA" id="ARBA00022984"/>
    </source>
</evidence>
<dbReference type="GO" id="GO:0071555">
    <property type="term" value="P:cell wall organization"/>
    <property type="evidence" value="ECO:0007669"/>
    <property type="project" value="UniProtKB-KW"/>
</dbReference>
<comment type="similarity">
    <text evidence="7">Belongs to the aspartate/glutamate racemases family.</text>
</comment>
<feature type="binding site" evidence="7">
    <location>
        <begin position="78"/>
        <end position="79"/>
    </location>
    <ligand>
        <name>substrate</name>
    </ligand>
</feature>
<feature type="active site" description="Proton donor/acceptor" evidence="7">
    <location>
        <position position="77"/>
    </location>
</feature>
<gene>
    <name evidence="7" type="primary">murI</name>
    <name evidence="8" type="ordered locus">Hprae_0615</name>
</gene>
<dbReference type="eggNOG" id="COG0796">
    <property type="taxonomic scope" value="Bacteria"/>
</dbReference>
<dbReference type="NCBIfam" id="TIGR00067">
    <property type="entry name" value="glut_race"/>
    <property type="match status" value="1"/>
</dbReference>
<accession>E3DQ18</accession>
<evidence type="ECO:0000256" key="1">
    <source>
        <dbReference type="ARBA" id="ARBA00001602"/>
    </source>
</evidence>
<comment type="function">
    <text evidence="7">Provides the (R)-glutamate required for cell wall biosynthesis.</text>
</comment>
<dbReference type="InterPro" id="IPR015942">
    <property type="entry name" value="Asp/Glu/hydantoin_racemase"/>
</dbReference>
<keyword evidence="4 7" id="KW-0573">Peptidoglycan synthesis</keyword>
<dbReference type="EC" id="5.1.1.3" evidence="2 7"/>
<dbReference type="PATRIC" id="fig|572479.3.peg.621"/>
<evidence type="ECO:0000256" key="3">
    <source>
        <dbReference type="ARBA" id="ARBA00022960"/>
    </source>
</evidence>
<dbReference type="HAMAP" id="MF_00258">
    <property type="entry name" value="Glu_racemase"/>
    <property type="match status" value="1"/>
</dbReference>
<dbReference type="STRING" id="572479.Hprae_0615"/>
<keyword evidence="9" id="KW-1185">Reference proteome</keyword>
<evidence type="ECO:0000313" key="9">
    <source>
        <dbReference type="Proteomes" id="UP000006866"/>
    </source>
</evidence>
<dbReference type="InterPro" id="IPR001920">
    <property type="entry name" value="Asp/Glu_race"/>
</dbReference>
<dbReference type="KEGG" id="hpk:Hprae_0615"/>
<feature type="binding site" evidence="7">
    <location>
        <begin position="13"/>
        <end position="14"/>
    </location>
    <ligand>
        <name>substrate</name>
    </ligand>
</feature>
<dbReference type="HOGENOM" id="CLU_052344_0_0_9"/>
<dbReference type="GO" id="GO:0008881">
    <property type="term" value="F:glutamate racemase activity"/>
    <property type="evidence" value="ECO:0007669"/>
    <property type="project" value="UniProtKB-UniRule"/>
</dbReference>
<dbReference type="InterPro" id="IPR033134">
    <property type="entry name" value="Asp/Glu_racemase_AS_2"/>
</dbReference>
<dbReference type="RefSeq" id="WP_014552802.1">
    <property type="nucleotide sequence ID" value="NC_017455.1"/>
</dbReference>
<dbReference type="Gene3D" id="3.40.50.1860">
    <property type="match status" value="2"/>
</dbReference>
<dbReference type="FunFam" id="3.40.50.1860:FF:000001">
    <property type="entry name" value="Glutamate racemase"/>
    <property type="match status" value="1"/>
</dbReference>
<evidence type="ECO:0000313" key="8">
    <source>
        <dbReference type="EMBL" id="ADO76769.1"/>
    </source>
</evidence>
<evidence type="ECO:0000256" key="5">
    <source>
        <dbReference type="ARBA" id="ARBA00023235"/>
    </source>
</evidence>
<evidence type="ECO:0000256" key="6">
    <source>
        <dbReference type="ARBA" id="ARBA00023316"/>
    </source>
</evidence>
<dbReference type="SUPFAM" id="SSF53681">
    <property type="entry name" value="Aspartate/glutamate racemase"/>
    <property type="match status" value="2"/>
</dbReference>
<reference evidence="8 9" key="2">
    <citation type="journal article" date="2011" name="Stand. Genomic Sci.">
        <title>Complete genome sequence of the extremely halophilic Halanaerobium praevalens type strain (GSL).</title>
        <authorList>
            <person name="Ivanova N."/>
            <person name="Sikorski J."/>
            <person name="Chertkov O."/>
            <person name="Nolan M."/>
            <person name="Lucas S."/>
            <person name="Hammon N."/>
            <person name="Deshpande S."/>
            <person name="Cheng J.F."/>
            <person name="Tapia R."/>
            <person name="Han C."/>
            <person name="Goodwin L."/>
            <person name="Pitluck S."/>
            <person name="Huntemann M."/>
            <person name="Liolios K."/>
            <person name="Pagani I."/>
            <person name="Mavromatis K."/>
            <person name="Ovchinikova G."/>
            <person name="Pati A."/>
            <person name="Chen A."/>
            <person name="Palaniappan K."/>
            <person name="Land M."/>
            <person name="Hauser L."/>
            <person name="Brambilla E.M."/>
            <person name="Kannan K.P."/>
            <person name="Rohde M."/>
            <person name="Tindall B.J."/>
            <person name="Goker M."/>
            <person name="Detter J.C."/>
            <person name="Woyke T."/>
            <person name="Bristow J."/>
            <person name="Eisen J.A."/>
            <person name="Markowitz V."/>
            <person name="Hugenholtz P."/>
            <person name="Kyrpides N.C."/>
            <person name="Klenk H.P."/>
            <person name="Lapidus A."/>
        </authorList>
    </citation>
    <scope>NUCLEOTIDE SEQUENCE [LARGE SCALE GENOMIC DNA]</scope>
    <source>
        <strain evidence="9">ATCC 33744 / DSM 2228 / GSL</strain>
    </source>
</reference>
<feature type="active site" description="Proton donor/acceptor" evidence="7">
    <location>
        <position position="188"/>
    </location>
</feature>
<keyword evidence="5 7" id="KW-0413">Isomerase</keyword>
<dbReference type="InterPro" id="IPR018187">
    <property type="entry name" value="Asp/Glu_racemase_AS_1"/>
</dbReference>
<feature type="binding site" evidence="7">
    <location>
        <begin position="189"/>
        <end position="190"/>
    </location>
    <ligand>
        <name>substrate</name>
    </ligand>
</feature>
<dbReference type="EMBL" id="CP002175">
    <property type="protein sequence ID" value="ADO76769.1"/>
    <property type="molecule type" value="Genomic_DNA"/>
</dbReference>
<keyword evidence="6 7" id="KW-0961">Cell wall biogenesis/degradation</keyword>
<dbReference type="PROSITE" id="PS00923">
    <property type="entry name" value="ASP_GLU_RACEMASE_1"/>
    <property type="match status" value="1"/>
</dbReference>
<dbReference type="GO" id="GO:0008360">
    <property type="term" value="P:regulation of cell shape"/>
    <property type="evidence" value="ECO:0007669"/>
    <property type="project" value="UniProtKB-KW"/>
</dbReference>
<reference evidence="9" key="1">
    <citation type="submission" date="2010-10" db="EMBL/GenBank/DDBJ databases">
        <title>The complete genome of Halanaerobium praevalens DSM 2228.</title>
        <authorList>
            <consortium name="US DOE Joint Genome Institute (JGI-PGF)"/>
            <person name="Lucas S."/>
            <person name="Copeland A."/>
            <person name="Lapidus A."/>
            <person name="Glavina del Rio T."/>
            <person name="Dalin E."/>
            <person name="Tice H."/>
            <person name="Bruce D."/>
            <person name="Goodwin L."/>
            <person name="Pitluck S."/>
            <person name="Kyrpides N."/>
            <person name="Mavromatis K."/>
            <person name="Ivanova N."/>
            <person name="Ovchinnikova G."/>
            <person name="Chertkov O."/>
            <person name="Detter J.C."/>
            <person name="Han C."/>
            <person name="Larimer F."/>
            <person name="Land M."/>
            <person name="Hauser L."/>
            <person name="Markowitz V."/>
            <person name="Cheng J.-F."/>
            <person name="Hugenholtz P."/>
            <person name="Woyke T."/>
            <person name="Wu D."/>
            <person name="Tindall B."/>
            <person name="Pomrenke H.G."/>
            <person name="Brambilla E."/>
            <person name="Klenk H.-P."/>
            <person name="Eisen J.A."/>
        </authorList>
    </citation>
    <scope>NUCLEOTIDE SEQUENCE [LARGE SCALE GENOMIC DNA]</scope>
    <source>
        <strain evidence="9">ATCC 33744 / DSM 2228 / GSL</strain>
    </source>
</reference>
<dbReference type="Proteomes" id="UP000006866">
    <property type="component" value="Chromosome"/>
</dbReference>
<keyword evidence="3 7" id="KW-0133">Cell shape</keyword>
<sequence length="277" mass="30989">MVENSKKAIGLLDSGVGGLTVAFEIFKFLPRENIVYFGDTLHLPYGPKSLSVVRTYVEKIINYLIEEKKVKAIIIACNTATSAALDYVKDKFEVPIFGMIKRAAFKAVTLTKKKKIAVIGTEGTIKSQVYQQAILSRNTEIEVYTRICPEFVTLVEAGIFKGPEVRKIADFYLKPLKNYGVDTLILACTHFPYLTPIIADLMGAKVKLVNPASELVAELQNTLSNLNLLNSQNDNFTQHQLLVSKKQKISTKFLQNGSSFLDLEALDFKEENIFIKQ</sequence>
<name>E3DQ18_HALPG</name>
<dbReference type="UniPathway" id="UPA00219"/>
<organism evidence="8 9">
    <name type="scientific">Halanaerobium praevalens (strain ATCC 33744 / DSM 2228 / GSL)</name>
    <dbReference type="NCBI Taxonomy" id="572479"/>
    <lineage>
        <taxon>Bacteria</taxon>
        <taxon>Bacillati</taxon>
        <taxon>Bacillota</taxon>
        <taxon>Clostridia</taxon>
        <taxon>Halanaerobiales</taxon>
        <taxon>Halanaerobiaceae</taxon>
        <taxon>Halanaerobium</taxon>
    </lineage>
</organism>
<dbReference type="PANTHER" id="PTHR21198">
    <property type="entry name" value="GLUTAMATE RACEMASE"/>
    <property type="match status" value="1"/>
</dbReference>
<proteinExistence type="inferred from homology"/>
<evidence type="ECO:0000256" key="2">
    <source>
        <dbReference type="ARBA" id="ARBA00013090"/>
    </source>
</evidence>
<dbReference type="InterPro" id="IPR004391">
    <property type="entry name" value="Glu_race"/>
</dbReference>
<dbReference type="Pfam" id="PF01177">
    <property type="entry name" value="Asp_Glu_race"/>
    <property type="match status" value="1"/>
</dbReference>